<evidence type="ECO:0000256" key="1">
    <source>
        <dbReference type="ARBA" id="ARBA00004229"/>
    </source>
</evidence>
<evidence type="ECO:0000313" key="14">
    <source>
        <dbReference type="EMBL" id="KAE8123848.1"/>
    </source>
</evidence>
<sequence>MTSMAATGNARPYFGEVLEKKNVAMAMVGPFFPLRRLKKRSFSVIASASTPPRSIDAVNGRKLNNIGINRGEAPFLGKKNSESSVDAPFHAVLLGRFLEERFVYRQTFIIRSYEIGPDKTATMETLMNLLQEAALNHVTSSGLAGNGFGATREMSLRKLIWVVTRVHIQVQRYSRWGDVVEIDTWVDAAGKNGMRRDWIIRDYHTQEIITRATSTWVIMNQETRRLSKIPEQVRQEVLPFYLNRVAVAAEKNDSERIDKLTDATAERIRSGLAPRWSDMDANQHVNNVKYIGWILESVPMNVLGNYALTSMTLEYRRECRQSNLLESLTSSTAASLTEDSNNYINRRPDLEYTHLLRMLADKAEIVRARTEWHAKQRHD</sequence>
<dbReference type="OrthoDB" id="618395at2759"/>
<reference evidence="14 15" key="1">
    <citation type="submission" date="2019-06" db="EMBL/GenBank/DDBJ databases">
        <title>A chromosomal-level reference genome of Carpinus fangiana (Coryloideae, Betulaceae).</title>
        <authorList>
            <person name="Yang X."/>
            <person name="Wang Z."/>
            <person name="Zhang L."/>
            <person name="Hao G."/>
            <person name="Liu J."/>
            <person name="Yang Y."/>
        </authorList>
    </citation>
    <scope>NUCLEOTIDE SEQUENCE [LARGE SCALE GENOMIC DNA]</scope>
    <source>
        <strain evidence="14">Cfa_2016G</strain>
        <tissue evidence="14">Leaf</tissue>
    </source>
</reference>
<gene>
    <name evidence="14" type="ORF">FH972_018770</name>
</gene>
<comment type="function">
    <text evidence="11">Plays an essential role in chain termination during de novo fatty acid synthesis.</text>
</comment>
<dbReference type="InterPro" id="IPR029069">
    <property type="entry name" value="HotDog_dom_sf"/>
</dbReference>
<dbReference type="CDD" id="cd00586">
    <property type="entry name" value="4HBT"/>
    <property type="match status" value="1"/>
</dbReference>
<dbReference type="Gene3D" id="3.10.129.10">
    <property type="entry name" value="Hotdog Thioesterase"/>
    <property type="match status" value="1"/>
</dbReference>
<dbReference type="PANTHER" id="PTHR31727">
    <property type="entry name" value="OLEOYL-ACYL CARRIER PROTEIN THIOESTERASE 1, CHLOROPLASTIC"/>
    <property type="match status" value="1"/>
</dbReference>
<evidence type="ECO:0000256" key="2">
    <source>
        <dbReference type="ARBA" id="ARBA00006500"/>
    </source>
</evidence>
<proteinExistence type="inferred from homology"/>
<dbReference type="GO" id="GO:0009507">
    <property type="term" value="C:chloroplast"/>
    <property type="evidence" value="ECO:0007669"/>
    <property type="project" value="UniProtKB-SubCell"/>
</dbReference>
<dbReference type="EMBL" id="CM017328">
    <property type="protein sequence ID" value="KAE8123848.1"/>
    <property type="molecule type" value="Genomic_DNA"/>
</dbReference>
<dbReference type="InterPro" id="IPR045023">
    <property type="entry name" value="FATA/B"/>
</dbReference>
<evidence type="ECO:0000259" key="12">
    <source>
        <dbReference type="Pfam" id="PF01643"/>
    </source>
</evidence>
<accession>A0A5N6RN82</accession>
<dbReference type="Pfam" id="PF20791">
    <property type="entry name" value="Acyl-ACP_TE_C"/>
    <property type="match status" value="1"/>
</dbReference>
<dbReference type="Pfam" id="PF01643">
    <property type="entry name" value="Acyl-ACP_TE"/>
    <property type="match status" value="1"/>
</dbReference>
<evidence type="ECO:0000256" key="7">
    <source>
        <dbReference type="ARBA" id="ARBA00022832"/>
    </source>
</evidence>
<keyword evidence="15" id="KW-1185">Reference proteome</keyword>
<dbReference type="AlphaFoldDB" id="A0A5N6RN82"/>
<feature type="domain" description="Acyl-ACP thioesterase-like C-terminal" evidence="13">
    <location>
        <begin position="264"/>
        <end position="373"/>
    </location>
</feature>
<evidence type="ECO:0000313" key="15">
    <source>
        <dbReference type="Proteomes" id="UP000327013"/>
    </source>
</evidence>
<evidence type="ECO:0000256" key="6">
    <source>
        <dbReference type="ARBA" id="ARBA00022801"/>
    </source>
</evidence>
<keyword evidence="8" id="KW-0809">Transit peptide</keyword>
<evidence type="ECO:0000256" key="9">
    <source>
        <dbReference type="ARBA" id="ARBA00023098"/>
    </source>
</evidence>
<organism evidence="14 15">
    <name type="scientific">Carpinus fangiana</name>
    <dbReference type="NCBI Taxonomy" id="176857"/>
    <lineage>
        <taxon>Eukaryota</taxon>
        <taxon>Viridiplantae</taxon>
        <taxon>Streptophyta</taxon>
        <taxon>Embryophyta</taxon>
        <taxon>Tracheophyta</taxon>
        <taxon>Spermatophyta</taxon>
        <taxon>Magnoliopsida</taxon>
        <taxon>eudicotyledons</taxon>
        <taxon>Gunneridae</taxon>
        <taxon>Pentapetalae</taxon>
        <taxon>rosids</taxon>
        <taxon>fabids</taxon>
        <taxon>Fagales</taxon>
        <taxon>Betulaceae</taxon>
        <taxon>Carpinus</taxon>
    </lineage>
</organism>
<dbReference type="GO" id="GO:0000036">
    <property type="term" value="F:acyl carrier activity"/>
    <property type="evidence" value="ECO:0007669"/>
    <property type="project" value="TreeGrafter"/>
</dbReference>
<keyword evidence="3 11" id="KW-0444">Lipid biosynthesis</keyword>
<keyword evidence="9 11" id="KW-0443">Lipid metabolism</keyword>
<feature type="domain" description="Acyl-ACP thioesterase N-terminal hotdog" evidence="12">
    <location>
        <begin position="103"/>
        <end position="236"/>
    </location>
</feature>
<evidence type="ECO:0000259" key="13">
    <source>
        <dbReference type="Pfam" id="PF20791"/>
    </source>
</evidence>
<keyword evidence="5 11" id="KW-0934">Plastid</keyword>
<protein>
    <recommendedName>
        <fullName evidence="11">Acyl-[acyl-carrier-protein] hydrolase</fullName>
        <ecNumber evidence="11">3.1.2.-</ecNumber>
    </recommendedName>
</protein>
<dbReference type="InterPro" id="IPR049427">
    <property type="entry name" value="Acyl-ACP_TE_C"/>
</dbReference>
<comment type="similarity">
    <text evidence="2 11">Belongs to the acyl-ACP thioesterase family.</text>
</comment>
<dbReference type="EC" id="3.1.2.-" evidence="11"/>
<dbReference type="Proteomes" id="UP000327013">
    <property type="component" value="Chromosome 8"/>
</dbReference>
<keyword evidence="10 11" id="KW-0275">Fatty acid biosynthesis</keyword>
<keyword evidence="7 11" id="KW-0276">Fatty acid metabolism</keyword>
<comment type="subcellular location">
    <subcellularLocation>
        <location evidence="1 11">Plastid</location>
        <location evidence="1 11">Chloroplast</location>
    </subcellularLocation>
</comment>
<evidence type="ECO:0000256" key="10">
    <source>
        <dbReference type="ARBA" id="ARBA00023160"/>
    </source>
</evidence>
<name>A0A5N6RN82_9ROSI</name>
<dbReference type="InterPro" id="IPR002864">
    <property type="entry name" value="Acyl-ACP_thioesterase_NHD"/>
</dbReference>
<evidence type="ECO:0000256" key="4">
    <source>
        <dbReference type="ARBA" id="ARBA00022528"/>
    </source>
</evidence>
<evidence type="ECO:0000256" key="11">
    <source>
        <dbReference type="RuleBase" id="RU363096"/>
    </source>
</evidence>
<dbReference type="FunFam" id="3.10.129.10:FF:000014">
    <property type="entry name" value="Acyl-[acyl-carrier-protein] hydrolase"/>
    <property type="match status" value="1"/>
</dbReference>
<evidence type="ECO:0000256" key="5">
    <source>
        <dbReference type="ARBA" id="ARBA00022640"/>
    </source>
</evidence>
<dbReference type="GO" id="GO:0016297">
    <property type="term" value="F:fatty acyl-[ACP] hydrolase activity"/>
    <property type="evidence" value="ECO:0007669"/>
    <property type="project" value="InterPro"/>
</dbReference>
<dbReference type="SUPFAM" id="SSF54637">
    <property type="entry name" value="Thioesterase/thiol ester dehydrase-isomerase"/>
    <property type="match status" value="2"/>
</dbReference>
<keyword evidence="4 11" id="KW-0150">Chloroplast</keyword>
<evidence type="ECO:0000256" key="8">
    <source>
        <dbReference type="ARBA" id="ARBA00022946"/>
    </source>
</evidence>
<evidence type="ECO:0000256" key="3">
    <source>
        <dbReference type="ARBA" id="ARBA00022516"/>
    </source>
</evidence>
<dbReference type="PANTHER" id="PTHR31727:SF5">
    <property type="entry name" value="ACYL-[ACYL-CARRIER-PROTEIN] HYDROLASE"/>
    <property type="match status" value="1"/>
</dbReference>
<keyword evidence="6 11" id="KW-0378">Hydrolase</keyword>